<dbReference type="Pfam" id="PF06839">
    <property type="entry name" value="Zn_ribbon_GRF"/>
    <property type="match status" value="1"/>
</dbReference>
<keyword evidence="1" id="KW-0479">Metal-binding</keyword>
<feature type="coiled-coil region" evidence="5">
    <location>
        <begin position="63"/>
        <end position="97"/>
    </location>
</feature>
<name>A0A9N7NAZ3_STRHE</name>
<dbReference type="AlphaFoldDB" id="A0A9N7NAZ3"/>
<evidence type="ECO:0000256" key="5">
    <source>
        <dbReference type="SAM" id="Coils"/>
    </source>
</evidence>
<reference evidence="7" key="1">
    <citation type="submission" date="2019-12" db="EMBL/GenBank/DDBJ databases">
        <authorList>
            <person name="Scholes J."/>
        </authorList>
    </citation>
    <scope>NUCLEOTIDE SEQUENCE</scope>
</reference>
<sequence>MSESWHSTGFLEFWCRRRVVIRTSWTTDNPGRRFYSCLGYKNGGCNFFSWVDPLTCDRSQKIMPELLKKMNALERANENLKFENTKLEENVEKLEEKIE</sequence>
<evidence type="ECO:0000259" key="6">
    <source>
        <dbReference type="PROSITE" id="PS51999"/>
    </source>
</evidence>
<keyword evidence="8" id="KW-1185">Reference proteome</keyword>
<evidence type="ECO:0000256" key="3">
    <source>
        <dbReference type="ARBA" id="ARBA00022833"/>
    </source>
</evidence>
<dbReference type="GO" id="GO:0008270">
    <property type="term" value="F:zinc ion binding"/>
    <property type="evidence" value="ECO:0007669"/>
    <property type="project" value="UniProtKB-KW"/>
</dbReference>
<dbReference type="InterPro" id="IPR010666">
    <property type="entry name" value="Znf_GRF"/>
</dbReference>
<feature type="domain" description="GRF-type" evidence="6">
    <location>
        <begin position="13"/>
        <end position="54"/>
    </location>
</feature>
<dbReference type="OrthoDB" id="2822301at2759"/>
<gene>
    <name evidence="7" type="ORF">SHERM_26081</name>
</gene>
<comment type="caution">
    <text evidence="7">The sequence shown here is derived from an EMBL/GenBank/DDBJ whole genome shotgun (WGS) entry which is preliminary data.</text>
</comment>
<dbReference type="PROSITE" id="PS51999">
    <property type="entry name" value="ZF_GRF"/>
    <property type="match status" value="1"/>
</dbReference>
<evidence type="ECO:0000256" key="2">
    <source>
        <dbReference type="ARBA" id="ARBA00022771"/>
    </source>
</evidence>
<dbReference type="PANTHER" id="PTHR33248">
    <property type="entry name" value="ZINC ION-BINDING PROTEIN"/>
    <property type="match status" value="1"/>
</dbReference>
<organism evidence="7 8">
    <name type="scientific">Striga hermonthica</name>
    <name type="common">Purple witchweed</name>
    <name type="synonym">Buchnera hermonthica</name>
    <dbReference type="NCBI Taxonomy" id="68872"/>
    <lineage>
        <taxon>Eukaryota</taxon>
        <taxon>Viridiplantae</taxon>
        <taxon>Streptophyta</taxon>
        <taxon>Embryophyta</taxon>
        <taxon>Tracheophyta</taxon>
        <taxon>Spermatophyta</taxon>
        <taxon>Magnoliopsida</taxon>
        <taxon>eudicotyledons</taxon>
        <taxon>Gunneridae</taxon>
        <taxon>Pentapetalae</taxon>
        <taxon>asterids</taxon>
        <taxon>lamiids</taxon>
        <taxon>Lamiales</taxon>
        <taxon>Orobanchaceae</taxon>
        <taxon>Buchnereae</taxon>
        <taxon>Striga</taxon>
    </lineage>
</organism>
<evidence type="ECO:0000256" key="4">
    <source>
        <dbReference type="PROSITE-ProRule" id="PRU01343"/>
    </source>
</evidence>
<protein>
    <submittedName>
        <fullName evidence="7">Zinc ion binding</fullName>
    </submittedName>
</protein>
<evidence type="ECO:0000313" key="7">
    <source>
        <dbReference type="EMBL" id="CAA0830690.1"/>
    </source>
</evidence>
<keyword evidence="3" id="KW-0862">Zinc</keyword>
<proteinExistence type="predicted"/>
<evidence type="ECO:0000256" key="1">
    <source>
        <dbReference type="ARBA" id="ARBA00022723"/>
    </source>
</evidence>
<dbReference type="Proteomes" id="UP001153555">
    <property type="component" value="Unassembled WGS sequence"/>
</dbReference>
<dbReference type="EMBL" id="CACSLK010027831">
    <property type="protein sequence ID" value="CAA0830690.1"/>
    <property type="molecule type" value="Genomic_DNA"/>
</dbReference>
<keyword evidence="2 4" id="KW-0863">Zinc-finger</keyword>
<accession>A0A9N7NAZ3</accession>
<keyword evidence="5" id="KW-0175">Coiled coil</keyword>
<evidence type="ECO:0000313" key="8">
    <source>
        <dbReference type="Proteomes" id="UP001153555"/>
    </source>
</evidence>